<dbReference type="SUPFAM" id="SSF53335">
    <property type="entry name" value="S-adenosyl-L-methionine-dependent methyltransferases"/>
    <property type="match status" value="1"/>
</dbReference>
<dbReference type="EnsemblMetazoa" id="CapteT94532">
    <property type="protein sequence ID" value="CapteP94532"/>
    <property type="gene ID" value="CapteG94532"/>
</dbReference>
<dbReference type="GO" id="GO:0032259">
    <property type="term" value="P:methylation"/>
    <property type="evidence" value="ECO:0007669"/>
    <property type="project" value="InterPro"/>
</dbReference>
<dbReference type="PANTHER" id="PTHR12829">
    <property type="entry name" value="N6-ADENOSINE-METHYLTRANSFERASE"/>
    <property type="match status" value="1"/>
</dbReference>
<dbReference type="InterPro" id="IPR002052">
    <property type="entry name" value="DNA_methylase_N6_adenine_CS"/>
</dbReference>
<proteinExistence type="inferred from homology"/>
<dbReference type="PROSITE" id="PS51143">
    <property type="entry name" value="MT_A70"/>
    <property type="match status" value="1"/>
</dbReference>
<organism evidence="2">
    <name type="scientific">Capitella teleta</name>
    <name type="common">Polychaete worm</name>
    <dbReference type="NCBI Taxonomy" id="283909"/>
    <lineage>
        <taxon>Eukaryota</taxon>
        <taxon>Metazoa</taxon>
        <taxon>Spiralia</taxon>
        <taxon>Lophotrochozoa</taxon>
        <taxon>Annelida</taxon>
        <taxon>Polychaeta</taxon>
        <taxon>Sedentaria</taxon>
        <taxon>Scolecida</taxon>
        <taxon>Capitellidae</taxon>
        <taxon>Capitella</taxon>
    </lineage>
</organism>
<dbReference type="OrthoDB" id="61116at2759"/>
<dbReference type="STRING" id="283909.R7UFP3"/>
<dbReference type="Pfam" id="PF05063">
    <property type="entry name" value="MT-A70"/>
    <property type="match status" value="1"/>
</dbReference>
<name>R7UFP3_CAPTE</name>
<dbReference type="EMBL" id="AMQN01008016">
    <property type="status" value="NOT_ANNOTATED_CDS"/>
    <property type="molecule type" value="Genomic_DNA"/>
</dbReference>
<dbReference type="AlphaFoldDB" id="R7UFP3"/>
<gene>
    <name evidence="2" type="ORF">CAPTEDRAFT_94532</name>
</gene>
<dbReference type="InterPro" id="IPR029063">
    <property type="entry name" value="SAM-dependent_MTases_sf"/>
</dbReference>
<dbReference type="Proteomes" id="UP000014760">
    <property type="component" value="Unassembled WGS sequence"/>
</dbReference>
<dbReference type="GO" id="GO:0008168">
    <property type="term" value="F:methyltransferase activity"/>
    <property type="evidence" value="ECO:0007669"/>
    <property type="project" value="InterPro"/>
</dbReference>
<reference evidence="2 4" key="2">
    <citation type="journal article" date="2013" name="Nature">
        <title>Insights into bilaterian evolution from three spiralian genomes.</title>
        <authorList>
            <person name="Simakov O."/>
            <person name="Marletaz F."/>
            <person name="Cho S.J."/>
            <person name="Edsinger-Gonzales E."/>
            <person name="Havlak P."/>
            <person name="Hellsten U."/>
            <person name="Kuo D.H."/>
            <person name="Larsson T."/>
            <person name="Lv J."/>
            <person name="Arendt D."/>
            <person name="Savage R."/>
            <person name="Osoegawa K."/>
            <person name="de Jong P."/>
            <person name="Grimwood J."/>
            <person name="Chapman J.A."/>
            <person name="Shapiro H."/>
            <person name="Aerts A."/>
            <person name="Otillar R.P."/>
            <person name="Terry A.Y."/>
            <person name="Boore J.L."/>
            <person name="Grigoriev I.V."/>
            <person name="Lindberg D.R."/>
            <person name="Seaver E.C."/>
            <person name="Weisblat D.A."/>
            <person name="Putnam N.H."/>
            <person name="Rokhsar D.S."/>
        </authorList>
    </citation>
    <scope>NUCLEOTIDE SEQUENCE</scope>
    <source>
        <strain evidence="2 4">I ESC-2004</strain>
    </source>
</reference>
<dbReference type="GO" id="GO:0003676">
    <property type="term" value="F:nucleic acid binding"/>
    <property type="evidence" value="ECO:0007669"/>
    <property type="project" value="InterPro"/>
</dbReference>
<evidence type="ECO:0000256" key="1">
    <source>
        <dbReference type="PROSITE-ProRule" id="PRU00489"/>
    </source>
</evidence>
<dbReference type="PROSITE" id="PS00092">
    <property type="entry name" value="N6_MTASE"/>
    <property type="match status" value="1"/>
</dbReference>
<dbReference type="OMA" id="NCIVMDP"/>
<protein>
    <recommendedName>
        <fullName evidence="5">Methyltransferase-like protein 4</fullName>
    </recommendedName>
</protein>
<evidence type="ECO:0000313" key="3">
    <source>
        <dbReference type="EnsemblMetazoa" id="CapteP94532"/>
    </source>
</evidence>
<reference evidence="4" key="1">
    <citation type="submission" date="2012-12" db="EMBL/GenBank/DDBJ databases">
        <authorList>
            <person name="Hellsten U."/>
            <person name="Grimwood J."/>
            <person name="Chapman J.A."/>
            <person name="Shapiro H."/>
            <person name="Aerts A."/>
            <person name="Otillar R.P."/>
            <person name="Terry A.Y."/>
            <person name="Boore J.L."/>
            <person name="Simakov O."/>
            <person name="Marletaz F."/>
            <person name="Cho S.-J."/>
            <person name="Edsinger-Gonzales E."/>
            <person name="Havlak P."/>
            <person name="Kuo D.-H."/>
            <person name="Larsson T."/>
            <person name="Lv J."/>
            <person name="Arendt D."/>
            <person name="Savage R."/>
            <person name="Osoegawa K."/>
            <person name="de Jong P."/>
            <person name="Lindberg D.R."/>
            <person name="Seaver E.C."/>
            <person name="Weisblat D.A."/>
            <person name="Putnam N.H."/>
            <person name="Grigoriev I.V."/>
            <person name="Rokhsar D.S."/>
        </authorList>
    </citation>
    <scope>NUCLEOTIDE SEQUENCE</scope>
    <source>
        <strain evidence="4">I ESC-2004</strain>
    </source>
</reference>
<evidence type="ECO:0000313" key="2">
    <source>
        <dbReference type="EMBL" id="ELU04918.1"/>
    </source>
</evidence>
<dbReference type="PANTHER" id="PTHR12829:SF4">
    <property type="entry name" value="N(6)-ADENINE-SPECIFIC METHYLTRANSFERASE METTL4"/>
    <property type="match status" value="1"/>
</dbReference>
<dbReference type="FunCoup" id="R7UFP3">
    <property type="interactions" value="12"/>
</dbReference>
<accession>R7UFP3</accession>
<keyword evidence="4" id="KW-1185">Reference proteome</keyword>
<sequence>MPGRTNIKLADLVGVFAVNSADTSSIIPFSGINYIVPPRCSFLLSDVSNPHLLPPNVQYDLIVMDPPWENKSVKRKKNYQMVRDFELEDIPIGQLATDGCLVVTWVTNKQQQQQLVKETLFPKWGITPLATWYWLKVTTEGEPVYPMRSQHSKKPYEALILGCKSLSPPLKIPDHKVILSIPSCIHSHKPPLHDILQDFLPSSTPRCLEIFARSLHPRWTSWGNEVSSDNISKIE</sequence>
<comment type="similarity">
    <text evidence="1">Belongs to the MT-A70-like family.</text>
</comment>
<dbReference type="GO" id="GO:0005634">
    <property type="term" value="C:nucleus"/>
    <property type="evidence" value="ECO:0007669"/>
    <property type="project" value="TreeGrafter"/>
</dbReference>
<dbReference type="HOGENOM" id="CLU_027091_3_2_1"/>
<evidence type="ECO:0008006" key="5">
    <source>
        <dbReference type="Google" id="ProtNLM"/>
    </source>
</evidence>
<evidence type="ECO:0000313" key="4">
    <source>
        <dbReference type="Proteomes" id="UP000014760"/>
    </source>
</evidence>
<reference evidence="3" key="3">
    <citation type="submission" date="2015-06" db="UniProtKB">
        <authorList>
            <consortium name="EnsemblMetazoa"/>
        </authorList>
    </citation>
    <scope>IDENTIFICATION</scope>
</reference>
<dbReference type="InterPro" id="IPR007757">
    <property type="entry name" value="MT-A70-like"/>
</dbReference>
<dbReference type="EMBL" id="KB301969">
    <property type="protein sequence ID" value="ELU04918.1"/>
    <property type="molecule type" value="Genomic_DNA"/>
</dbReference>